<dbReference type="SUPFAM" id="SSF51126">
    <property type="entry name" value="Pectin lyase-like"/>
    <property type="match status" value="2"/>
</dbReference>
<sequence length="567" mass="60863">MPINIFSKASRTLDTVTNAKSYGATGSGTTDDSAAIQSAVDYVSSIGGGTVFIPSGIFLVRNCIRLRNKVNLSGLKGSSIIKIDDTFKGNGSPNSISVFPNVLWNEHSQNTFDSATADSFTIKDLTFIHSSSLSSLNSIILLRNTNGVTIDSCEFSMSGKASALAVYAYSCNYYMRICNNKIINMTGADTGGGIWVSNLTNIPDETNMTCDVSIEGNSFTSNSSAESLAIYGRDGIIKNTAVSGNKFLTLKNKSKPQSKVFSIYGRTYYTASTGTGVENIIVANNLFNVEEFGAAVIAVGSSVSLTDKIKNVLIDSNIINFKTEIPDTNATCILGYDTGTAENIKVSNNIISNTGNIPCKYGIYKMWNVERNHVKGAYAKACISDCINAVNNYLYDNMQPNSAAIKNSSYICGNVVQNCLRGILIDYEGTYNILNNIITLSDAASATGIYIVTAPSSSVINGNTIYTVNSVSSAFNFTIGKITMLNNMKFGTGKYIYSNIVLAYASGNRIDDSGFDTFYPGQILDNEIQDALPVGHVCMDTSTVSPAIGRRKILPGNGANKWQVIKM</sequence>
<protein>
    <submittedName>
        <fullName evidence="2">Pectate lyase-like protein</fullName>
    </submittedName>
</protein>
<keyword evidence="3" id="KW-1185">Reference proteome</keyword>
<gene>
    <name evidence="2" type="ORF">LY28_00723</name>
</gene>
<evidence type="ECO:0000313" key="3">
    <source>
        <dbReference type="Proteomes" id="UP000248132"/>
    </source>
</evidence>
<dbReference type="Proteomes" id="UP000248132">
    <property type="component" value="Unassembled WGS sequence"/>
</dbReference>
<evidence type="ECO:0000313" key="2">
    <source>
        <dbReference type="EMBL" id="PYG89504.1"/>
    </source>
</evidence>
<dbReference type="InterPro" id="IPR011050">
    <property type="entry name" value="Pectin_lyase_fold/virulence"/>
</dbReference>
<reference evidence="2 3" key="1">
    <citation type="submission" date="2018-06" db="EMBL/GenBank/DDBJ databases">
        <title>Genomic Encyclopedia of Type Strains, Phase I: the one thousand microbial genomes (KMG-I) project.</title>
        <authorList>
            <person name="Kyrpides N."/>
        </authorList>
    </citation>
    <scope>NUCLEOTIDE SEQUENCE [LARGE SCALE GENOMIC DNA]</scope>
    <source>
        <strain evidence="2 3">DSM 19573</strain>
    </source>
</reference>
<proteinExistence type="predicted"/>
<organism evidence="2 3">
    <name type="scientific">Ruminiclostridium sufflavum DSM 19573</name>
    <dbReference type="NCBI Taxonomy" id="1121337"/>
    <lineage>
        <taxon>Bacteria</taxon>
        <taxon>Bacillati</taxon>
        <taxon>Bacillota</taxon>
        <taxon>Clostridia</taxon>
        <taxon>Eubacteriales</taxon>
        <taxon>Oscillospiraceae</taxon>
        <taxon>Ruminiclostridium</taxon>
    </lineage>
</organism>
<dbReference type="OrthoDB" id="9795222at2"/>
<comment type="caution">
    <text evidence="2">The sequence shown here is derived from an EMBL/GenBank/DDBJ whole genome shotgun (WGS) entry which is preliminary data.</text>
</comment>
<dbReference type="Gene3D" id="2.160.20.10">
    <property type="entry name" value="Single-stranded right-handed beta-helix, Pectin lyase-like"/>
    <property type="match status" value="1"/>
</dbReference>
<evidence type="ECO:0000259" key="1">
    <source>
        <dbReference type="Pfam" id="PF12708"/>
    </source>
</evidence>
<dbReference type="AlphaFoldDB" id="A0A318XSF5"/>
<dbReference type="RefSeq" id="WP_110460791.1">
    <property type="nucleotide sequence ID" value="NZ_QKMR01000003.1"/>
</dbReference>
<dbReference type="InterPro" id="IPR024535">
    <property type="entry name" value="RHGA/B-epi-like_pectate_lyase"/>
</dbReference>
<feature type="domain" description="Rhamnogalacturonase A/B/Epimerase-like pectate lyase" evidence="1">
    <location>
        <begin position="17"/>
        <end position="215"/>
    </location>
</feature>
<keyword evidence="2" id="KW-0456">Lyase</keyword>
<accession>A0A318XSF5</accession>
<name>A0A318XSF5_9FIRM</name>
<dbReference type="InterPro" id="IPR012334">
    <property type="entry name" value="Pectin_lyas_fold"/>
</dbReference>
<dbReference type="InterPro" id="IPR006626">
    <property type="entry name" value="PbH1"/>
</dbReference>
<dbReference type="Pfam" id="PF12708">
    <property type="entry name" value="Pect-lyase_RHGA_epim"/>
    <property type="match status" value="1"/>
</dbReference>
<dbReference type="GO" id="GO:0016829">
    <property type="term" value="F:lyase activity"/>
    <property type="evidence" value="ECO:0007669"/>
    <property type="project" value="UniProtKB-KW"/>
</dbReference>
<dbReference type="EMBL" id="QKMR01000003">
    <property type="protein sequence ID" value="PYG89504.1"/>
    <property type="molecule type" value="Genomic_DNA"/>
</dbReference>
<dbReference type="SMART" id="SM00710">
    <property type="entry name" value="PbH1"/>
    <property type="match status" value="5"/>
</dbReference>